<protein>
    <submittedName>
        <fullName evidence="4">SDR family NAD(P)-dependent oxidoreductase</fullName>
    </submittedName>
</protein>
<dbReference type="InterPro" id="IPR002347">
    <property type="entry name" value="SDR_fam"/>
</dbReference>
<proteinExistence type="inferred from homology"/>
<evidence type="ECO:0000313" key="4">
    <source>
        <dbReference type="EMBL" id="MQS46106.1"/>
    </source>
</evidence>
<comment type="similarity">
    <text evidence="1 3">Belongs to the short-chain dehydrogenases/reductases (SDR) family.</text>
</comment>
<dbReference type="PRINTS" id="PR00080">
    <property type="entry name" value="SDRFAMILY"/>
</dbReference>
<organism evidence="4 5">
    <name type="scientific">Companilactobacillus mishanensis</name>
    <dbReference type="NCBI Taxonomy" id="2486008"/>
    <lineage>
        <taxon>Bacteria</taxon>
        <taxon>Bacillati</taxon>
        <taxon>Bacillota</taxon>
        <taxon>Bacilli</taxon>
        <taxon>Lactobacillales</taxon>
        <taxon>Lactobacillaceae</taxon>
        <taxon>Companilactobacillus</taxon>
    </lineage>
</organism>
<name>A0ABW9P9Z7_9LACO</name>
<dbReference type="EMBL" id="VDFN01000022">
    <property type="protein sequence ID" value="MQS46106.1"/>
    <property type="molecule type" value="Genomic_DNA"/>
</dbReference>
<evidence type="ECO:0000256" key="2">
    <source>
        <dbReference type="ARBA" id="ARBA00023002"/>
    </source>
</evidence>
<dbReference type="Pfam" id="PF00106">
    <property type="entry name" value="adh_short"/>
    <property type="match status" value="1"/>
</dbReference>
<keyword evidence="5" id="KW-1185">Reference proteome</keyword>
<dbReference type="Gene3D" id="3.40.50.720">
    <property type="entry name" value="NAD(P)-binding Rossmann-like Domain"/>
    <property type="match status" value="1"/>
</dbReference>
<evidence type="ECO:0000256" key="1">
    <source>
        <dbReference type="ARBA" id="ARBA00006484"/>
    </source>
</evidence>
<dbReference type="Proteomes" id="UP000436655">
    <property type="component" value="Unassembled WGS sequence"/>
</dbReference>
<dbReference type="InterPro" id="IPR036291">
    <property type="entry name" value="NAD(P)-bd_dom_sf"/>
</dbReference>
<dbReference type="PANTHER" id="PTHR44169:SF6">
    <property type="entry name" value="NADPH-DEPENDENT 1-ACYLDIHYDROXYACETONE PHOSPHATE REDUCTASE"/>
    <property type="match status" value="1"/>
</dbReference>
<evidence type="ECO:0000313" key="5">
    <source>
        <dbReference type="Proteomes" id="UP000436655"/>
    </source>
</evidence>
<dbReference type="CDD" id="cd05374">
    <property type="entry name" value="17beta-HSD-like_SDR_c"/>
    <property type="match status" value="1"/>
</dbReference>
<dbReference type="SUPFAM" id="SSF51735">
    <property type="entry name" value="NAD(P)-binding Rossmann-fold domains"/>
    <property type="match status" value="1"/>
</dbReference>
<comment type="caution">
    <text evidence="4">The sequence shown here is derived from an EMBL/GenBank/DDBJ whole genome shotgun (WGS) entry which is preliminary data.</text>
</comment>
<keyword evidence="2" id="KW-0560">Oxidoreductase</keyword>
<dbReference type="RefSeq" id="WP_125706571.1">
    <property type="nucleotide sequence ID" value="NZ_JBHTOO010000016.1"/>
</dbReference>
<gene>
    <name evidence="4" type="ORF">FHL03_11515</name>
</gene>
<accession>A0ABW9P9Z7</accession>
<evidence type="ECO:0000256" key="3">
    <source>
        <dbReference type="RuleBase" id="RU000363"/>
    </source>
</evidence>
<dbReference type="PRINTS" id="PR00081">
    <property type="entry name" value="GDHRDH"/>
</dbReference>
<dbReference type="PANTHER" id="PTHR44169">
    <property type="entry name" value="NADPH-DEPENDENT 1-ACYLDIHYDROXYACETONE PHOSPHATE REDUCTASE"/>
    <property type="match status" value="1"/>
</dbReference>
<sequence>MSKVAIITGISSGMGHAAALLFKEKGFEVYGGARRVDRMQDLLDVGIHAQELDMTDKISIRQLVDRAVKEQGQIDVLVNNAGYGEYGPLEEIPIENAKKQFDVNLFGADQITQLVLPTMRQQGYGRIVNISSIGAEAYTPLGGWYHATKAAINMWSDVLDAEVRRFGIRSVVVQPGGTNTEWMSVSLDNARKNLEPDSPYEPLVDKVDSLFSKMGFNATAQSLAEVFYKAATDPKPKRRYFHSLADHATVLAARSMPNFYRFVMSKLI</sequence>
<reference evidence="4 5" key="1">
    <citation type="journal article" date="2019" name="Syst. Appl. Microbiol.">
        <title>Polyphasic characterization of two novel Lactobacillus spp. isolated from blown salami packages: Description of Lactobacillus halodurans sp. nov. and Lactobacillus salsicarnum sp. nov.</title>
        <authorList>
            <person name="Schuster J.A."/>
            <person name="Klingl A."/>
            <person name="Vogel R.F."/>
            <person name="Ehrmann M.A."/>
        </authorList>
    </citation>
    <scope>NUCLEOTIDE SEQUENCE [LARGE SCALE GENOMIC DNA]</scope>
    <source>
        <strain evidence="4 5">TMW 1.2098</strain>
    </source>
</reference>